<dbReference type="InterPro" id="IPR050291">
    <property type="entry name" value="CDF_Transporter"/>
</dbReference>
<accession>A0A3S5CB00</accession>
<proteinExistence type="predicted"/>
<dbReference type="OrthoDB" id="78296at2759"/>
<dbReference type="PANTHER" id="PTHR43840">
    <property type="entry name" value="MITOCHONDRIAL METAL TRANSPORTER 1-RELATED"/>
    <property type="match status" value="1"/>
</dbReference>
<dbReference type="PANTHER" id="PTHR43840:SF13">
    <property type="entry name" value="CATION EFFLUX PROTEIN CYTOPLASMIC DOMAIN-CONTAINING PROTEIN"/>
    <property type="match status" value="1"/>
</dbReference>
<evidence type="ECO:0000256" key="1">
    <source>
        <dbReference type="ARBA" id="ARBA00022448"/>
    </source>
</evidence>
<dbReference type="GO" id="GO:0008324">
    <property type="term" value="F:monoatomic cation transmembrane transporter activity"/>
    <property type="evidence" value="ECO:0007669"/>
    <property type="project" value="TreeGrafter"/>
</dbReference>
<dbReference type="GO" id="GO:0016020">
    <property type="term" value="C:membrane"/>
    <property type="evidence" value="ECO:0007669"/>
    <property type="project" value="TreeGrafter"/>
</dbReference>
<dbReference type="InterPro" id="IPR027470">
    <property type="entry name" value="Cation_efflux_CTD"/>
</dbReference>
<sequence length="82" mass="9680">MEVSSRGLCQPERRIKTKRIFGSIHPFYQVDIVLPKDMVLREAHDIGETLQKKIERLENVERAFVHLDYEFAHHPTSEHKVV</sequence>
<gene>
    <name evidence="3" type="ORF">PXEA_LOCUS39</name>
</gene>
<name>A0A3S5CB00_9PLAT</name>
<evidence type="ECO:0000259" key="2">
    <source>
        <dbReference type="Pfam" id="PF16916"/>
    </source>
</evidence>
<keyword evidence="1" id="KW-0813">Transport</keyword>
<comment type="caution">
    <text evidence="3">The sequence shown here is derived from an EMBL/GenBank/DDBJ whole genome shotgun (WGS) entry which is preliminary data.</text>
</comment>
<dbReference type="AlphaFoldDB" id="A0A3S5CB00"/>
<protein>
    <recommendedName>
        <fullName evidence="2">Cation efflux protein cytoplasmic domain-containing protein</fullName>
    </recommendedName>
</protein>
<dbReference type="InterPro" id="IPR036837">
    <property type="entry name" value="Cation_efflux_CTD_sf"/>
</dbReference>
<dbReference type="EMBL" id="CAAALY010000086">
    <property type="protein sequence ID" value="VEL06599.1"/>
    <property type="molecule type" value="Genomic_DNA"/>
</dbReference>
<dbReference type="Gene3D" id="3.30.70.1350">
    <property type="entry name" value="Cation efflux protein, cytoplasmic domain"/>
    <property type="match status" value="1"/>
</dbReference>
<evidence type="ECO:0000313" key="3">
    <source>
        <dbReference type="EMBL" id="VEL06599.1"/>
    </source>
</evidence>
<keyword evidence="4" id="KW-1185">Reference proteome</keyword>
<evidence type="ECO:0000313" key="4">
    <source>
        <dbReference type="Proteomes" id="UP000784294"/>
    </source>
</evidence>
<reference evidence="3" key="1">
    <citation type="submission" date="2018-11" db="EMBL/GenBank/DDBJ databases">
        <authorList>
            <consortium name="Pathogen Informatics"/>
        </authorList>
    </citation>
    <scope>NUCLEOTIDE SEQUENCE</scope>
</reference>
<dbReference type="Proteomes" id="UP000784294">
    <property type="component" value="Unassembled WGS sequence"/>
</dbReference>
<organism evidence="3 4">
    <name type="scientific">Protopolystoma xenopodis</name>
    <dbReference type="NCBI Taxonomy" id="117903"/>
    <lineage>
        <taxon>Eukaryota</taxon>
        <taxon>Metazoa</taxon>
        <taxon>Spiralia</taxon>
        <taxon>Lophotrochozoa</taxon>
        <taxon>Platyhelminthes</taxon>
        <taxon>Monogenea</taxon>
        <taxon>Polyopisthocotylea</taxon>
        <taxon>Polystomatidea</taxon>
        <taxon>Polystomatidae</taxon>
        <taxon>Protopolystoma</taxon>
    </lineage>
</organism>
<dbReference type="Pfam" id="PF16916">
    <property type="entry name" value="ZT_dimer"/>
    <property type="match status" value="1"/>
</dbReference>
<feature type="domain" description="Cation efflux protein cytoplasmic" evidence="2">
    <location>
        <begin position="25"/>
        <end position="68"/>
    </location>
</feature>
<dbReference type="SUPFAM" id="SSF160240">
    <property type="entry name" value="Cation efflux protein cytoplasmic domain-like"/>
    <property type="match status" value="1"/>
</dbReference>